<dbReference type="Proteomes" id="UP000006039">
    <property type="component" value="Unassembled WGS sequence"/>
</dbReference>
<dbReference type="AlphaFoldDB" id="J3NM13"/>
<name>J3NM13_GAET3</name>
<dbReference type="Gene3D" id="3.30.560.10">
    <property type="entry name" value="Glucose Oxidase, domain 3"/>
    <property type="match status" value="1"/>
</dbReference>
<feature type="signal peptide" evidence="3">
    <location>
        <begin position="1"/>
        <end position="21"/>
    </location>
</feature>
<dbReference type="GO" id="GO:0050660">
    <property type="term" value="F:flavin adenine dinucleotide binding"/>
    <property type="evidence" value="ECO:0007669"/>
    <property type="project" value="InterPro"/>
</dbReference>
<dbReference type="PANTHER" id="PTHR11552:SF115">
    <property type="entry name" value="DEHYDROGENASE XPTC-RELATED"/>
    <property type="match status" value="1"/>
</dbReference>
<evidence type="ECO:0000256" key="2">
    <source>
        <dbReference type="PIRSR" id="PIRSR000137-2"/>
    </source>
</evidence>
<feature type="domain" description="Glucose-methanol-choline oxidoreductase C-terminal" evidence="5">
    <location>
        <begin position="479"/>
        <end position="616"/>
    </location>
</feature>
<dbReference type="RefSeq" id="XP_009218353.1">
    <property type="nucleotide sequence ID" value="XM_009220089.1"/>
</dbReference>
<dbReference type="EMBL" id="GL385395">
    <property type="protein sequence ID" value="EJT82344.1"/>
    <property type="molecule type" value="Genomic_DNA"/>
</dbReference>
<dbReference type="InterPro" id="IPR012132">
    <property type="entry name" value="GMC_OxRdtase"/>
</dbReference>
<dbReference type="OrthoDB" id="269227at2759"/>
<evidence type="ECO:0000313" key="7">
    <source>
        <dbReference type="EnsemblFungi" id="EJT82344"/>
    </source>
</evidence>
<feature type="binding site" evidence="2">
    <location>
        <position position="597"/>
    </location>
    <ligand>
        <name>FAD</name>
        <dbReference type="ChEBI" id="CHEBI:57692"/>
    </ligand>
</feature>
<dbReference type="Pfam" id="PF05199">
    <property type="entry name" value="GMC_oxred_C"/>
    <property type="match status" value="1"/>
</dbReference>
<organism evidence="6">
    <name type="scientific">Gaeumannomyces tritici (strain R3-111a-1)</name>
    <name type="common">Wheat and barley take-all root rot fungus</name>
    <name type="synonym">Gaeumannomyces graminis var. tritici</name>
    <dbReference type="NCBI Taxonomy" id="644352"/>
    <lineage>
        <taxon>Eukaryota</taxon>
        <taxon>Fungi</taxon>
        <taxon>Dikarya</taxon>
        <taxon>Ascomycota</taxon>
        <taxon>Pezizomycotina</taxon>
        <taxon>Sordariomycetes</taxon>
        <taxon>Sordariomycetidae</taxon>
        <taxon>Magnaporthales</taxon>
        <taxon>Magnaporthaceae</taxon>
        <taxon>Gaeumannomyces</taxon>
    </lineage>
</organism>
<sequence>MRATSLLSGLAVVSAPLLASGSPSKARGAHVVRDSCGLAKEYDYVIVGGGTAGLTVADRLTEDGKTTVLVLEYGQFVNDSAISTVQGGFSAIQPQYMYSINSVPQPNLDNRRTAVLIGKLVGGSSAINAMMNIRGTAEDYDRWGSFFGPGSSWSWDGLLPYFKKALHFTPPDPATAAASEIKYDESYWGKTSGVHAGFPSFQFPGVKAIIDGFKAMPGVSFTSDSGDGKTGVYWYPQFSHPKTVTRSYARTGHWDDVQRSNYHLKVGVKVNKILLEGTKATGVAYSAVGEGACKDVQTVRARREVILAAGGIHTPQIMQLSGLGPKKVLEAAKIPTVVDLPGVGQNFQDHVMLTAMFNLRNFTFRPNANDLATNTTFKAQADQLWAANRTGPYSLASGNAAAWLSFPVISPRAGEIADALAAQDPAASLPAGTHPDVVRGYGAQMASYAAAMRGNGTAFYNYIVNGAPSSGGPLISLHPLSRGSVNVDPADPEGREPVVDYGALTNPLDRDVDIELLRYTRRFFLENPAMAPYAPAEAQPGRNVTTRPQLDRWLETTLSPTVYHPVGTCAMMPREMGGVVDQELKVYGVQSLRIVDGSIMPTLVGANTCQTVYAVAEKAADLIKADQVAR</sequence>
<proteinExistence type="inferred from homology"/>
<comment type="similarity">
    <text evidence="1">Belongs to the GMC oxidoreductase family.</text>
</comment>
<keyword evidence="3" id="KW-0732">Signal</keyword>
<dbReference type="SUPFAM" id="SSF54373">
    <property type="entry name" value="FAD-linked reductases, C-terminal domain"/>
    <property type="match status" value="1"/>
</dbReference>
<reference evidence="6" key="3">
    <citation type="submission" date="2010-09" db="EMBL/GenBank/DDBJ databases">
        <title>Annotation of Gaeumannomyces graminis var. tritici R3-111a-1.</title>
        <authorList>
            <consortium name="The Broad Institute Genome Sequencing Platform"/>
            <person name="Ma L.-J."/>
            <person name="Dead R."/>
            <person name="Young S.K."/>
            <person name="Zeng Q."/>
            <person name="Gargeya S."/>
            <person name="Fitzgerald M."/>
            <person name="Haas B."/>
            <person name="Abouelleil A."/>
            <person name="Alvarado L."/>
            <person name="Arachchi H.M."/>
            <person name="Berlin A."/>
            <person name="Brown A."/>
            <person name="Chapman S.B."/>
            <person name="Chen Z."/>
            <person name="Dunbar C."/>
            <person name="Freedman E."/>
            <person name="Gearin G."/>
            <person name="Gellesch M."/>
            <person name="Goldberg J."/>
            <person name="Griggs A."/>
            <person name="Gujja S."/>
            <person name="Heiman D."/>
            <person name="Howarth C."/>
            <person name="Larson L."/>
            <person name="Lui A."/>
            <person name="MacDonald P.J.P."/>
            <person name="Mehta T."/>
            <person name="Montmayeur A."/>
            <person name="Murphy C."/>
            <person name="Neiman D."/>
            <person name="Pearson M."/>
            <person name="Priest M."/>
            <person name="Roberts A."/>
            <person name="Saif S."/>
            <person name="Shea T."/>
            <person name="Shenoy N."/>
            <person name="Sisk P."/>
            <person name="Stolte C."/>
            <person name="Sykes S."/>
            <person name="Yandava C."/>
            <person name="Wortman J."/>
            <person name="Nusbaum C."/>
            <person name="Birren B."/>
        </authorList>
    </citation>
    <scope>NUCLEOTIDE SEQUENCE</scope>
    <source>
        <strain evidence="6">R3-111a-1</strain>
    </source>
</reference>
<dbReference type="GeneID" id="20342775"/>
<keyword evidence="8" id="KW-1185">Reference proteome</keyword>
<dbReference type="PIRSF" id="PIRSF000137">
    <property type="entry name" value="Alcohol_oxidase"/>
    <property type="match status" value="1"/>
</dbReference>
<dbReference type="Pfam" id="PF00732">
    <property type="entry name" value="GMC_oxred_N"/>
    <property type="match status" value="1"/>
</dbReference>
<dbReference type="eggNOG" id="KOG1238">
    <property type="taxonomic scope" value="Eukaryota"/>
</dbReference>
<dbReference type="SUPFAM" id="SSF51905">
    <property type="entry name" value="FAD/NAD(P)-binding domain"/>
    <property type="match status" value="1"/>
</dbReference>
<dbReference type="STRING" id="644352.J3NM13"/>
<dbReference type="EnsemblFungi" id="EJT82344">
    <property type="protein sequence ID" value="EJT82344"/>
    <property type="gene ID" value="GGTG_02317"/>
</dbReference>
<evidence type="ECO:0000313" key="6">
    <source>
        <dbReference type="EMBL" id="EJT82344.1"/>
    </source>
</evidence>
<gene>
    <name evidence="7" type="primary">20342775</name>
    <name evidence="6" type="ORF">GGTG_02317</name>
</gene>
<keyword evidence="2" id="KW-0285">Flavoprotein</keyword>
<protein>
    <submittedName>
        <fullName evidence="6">Oxidoreductase</fullName>
    </submittedName>
</protein>
<dbReference type="GO" id="GO:0016614">
    <property type="term" value="F:oxidoreductase activity, acting on CH-OH group of donors"/>
    <property type="evidence" value="ECO:0007669"/>
    <property type="project" value="InterPro"/>
</dbReference>
<feature type="chain" id="PRO_5015094238" evidence="3">
    <location>
        <begin position="22"/>
        <end position="630"/>
    </location>
</feature>
<evidence type="ECO:0000256" key="1">
    <source>
        <dbReference type="ARBA" id="ARBA00010790"/>
    </source>
</evidence>
<accession>J3NM13</accession>
<keyword evidence="2" id="KW-0274">FAD</keyword>
<reference evidence="8" key="1">
    <citation type="submission" date="2010-07" db="EMBL/GenBank/DDBJ databases">
        <title>The genome sequence of Gaeumannomyces graminis var. tritici strain R3-111a-1.</title>
        <authorList>
            <consortium name="The Broad Institute Genome Sequencing Platform"/>
            <person name="Ma L.-J."/>
            <person name="Dead R."/>
            <person name="Young S."/>
            <person name="Zeng Q."/>
            <person name="Koehrsen M."/>
            <person name="Alvarado L."/>
            <person name="Berlin A."/>
            <person name="Chapman S.B."/>
            <person name="Chen Z."/>
            <person name="Freedman E."/>
            <person name="Gellesch M."/>
            <person name="Goldberg J."/>
            <person name="Griggs A."/>
            <person name="Gujja S."/>
            <person name="Heilman E.R."/>
            <person name="Heiman D."/>
            <person name="Hepburn T."/>
            <person name="Howarth C."/>
            <person name="Jen D."/>
            <person name="Larson L."/>
            <person name="Mehta T."/>
            <person name="Neiman D."/>
            <person name="Pearson M."/>
            <person name="Roberts A."/>
            <person name="Saif S."/>
            <person name="Shea T."/>
            <person name="Shenoy N."/>
            <person name="Sisk P."/>
            <person name="Stolte C."/>
            <person name="Sykes S."/>
            <person name="Walk T."/>
            <person name="White J."/>
            <person name="Yandava C."/>
            <person name="Haas B."/>
            <person name="Nusbaum C."/>
            <person name="Birren B."/>
        </authorList>
    </citation>
    <scope>NUCLEOTIDE SEQUENCE [LARGE SCALE GENOMIC DNA]</scope>
    <source>
        <strain evidence="8">R3-111a-1</strain>
    </source>
</reference>
<reference evidence="7" key="5">
    <citation type="submission" date="2018-04" db="UniProtKB">
        <authorList>
            <consortium name="EnsemblFungi"/>
        </authorList>
    </citation>
    <scope>IDENTIFICATION</scope>
    <source>
        <strain evidence="7">R3-111a-1</strain>
    </source>
</reference>
<evidence type="ECO:0000259" key="4">
    <source>
        <dbReference type="Pfam" id="PF00732"/>
    </source>
</evidence>
<dbReference type="PANTHER" id="PTHR11552">
    <property type="entry name" value="GLUCOSE-METHANOL-CHOLINE GMC OXIDOREDUCTASE"/>
    <property type="match status" value="1"/>
</dbReference>
<reference evidence="7" key="4">
    <citation type="journal article" date="2015" name="G3 (Bethesda)">
        <title>Genome sequences of three phytopathogenic species of the Magnaporthaceae family of fungi.</title>
        <authorList>
            <person name="Okagaki L.H."/>
            <person name="Nunes C.C."/>
            <person name="Sailsbery J."/>
            <person name="Clay B."/>
            <person name="Brown D."/>
            <person name="John T."/>
            <person name="Oh Y."/>
            <person name="Young N."/>
            <person name="Fitzgerald M."/>
            <person name="Haas B.J."/>
            <person name="Zeng Q."/>
            <person name="Young S."/>
            <person name="Adiconis X."/>
            <person name="Fan L."/>
            <person name="Levin J.Z."/>
            <person name="Mitchell T.K."/>
            <person name="Okubara P.A."/>
            <person name="Farman M.L."/>
            <person name="Kohn L.M."/>
            <person name="Birren B."/>
            <person name="Ma L.-J."/>
            <person name="Dean R.A."/>
        </authorList>
    </citation>
    <scope>NUCLEOTIDE SEQUENCE</scope>
    <source>
        <strain evidence="7">R3-111a-1</strain>
    </source>
</reference>
<comment type="cofactor">
    <cofactor evidence="2">
        <name>FAD</name>
        <dbReference type="ChEBI" id="CHEBI:57692"/>
    </cofactor>
</comment>
<dbReference type="InterPro" id="IPR000172">
    <property type="entry name" value="GMC_OxRdtase_N"/>
</dbReference>
<dbReference type="InterPro" id="IPR036188">
    <property type="entry name" value="FAD/NAD-bd_sf"/>
</dbReference>
<dbReference type="InterPro" id="IPR007867">
    <property type="entry name" value="GMC_OxRtase_C"/>
</dbReference>
<dbReference type="Gene3D" id="3.50.50.60">
    <property type="entry name" value="FAD/NAD(P)-binding domain"/>
    <property type="match status" value="1"/>
</dbReference>
<feature type="binding site" evidence="2">
    <location>
        <position position="270"/>
    </location>
    <ligand>
        <name>FAD</name>
        <dbReference type="ChEBI" id="CHEBI:57692"/>
    </ligand>
</feature>
<feature type="domain" description="Glucose-methanol-choline oxidoreductase N-terminal" evidence="4">
    <location>
        <begin position="42"/>
        <end position="351"/>
    </location>
</feature>
<dbReference type="VEuPathDB" id="FungiDB:GGTG_02317"/>
<evidence type="ECO:0000259" key="5">
    <source>
        <dbReference type="Pfam" id="PF05199"/>
    </source>
</evidence>
<dbReference type="HOGENOM" id="CLU_002865_6_1_1"/>
<evidence type="ECO:0000313" key="8">
    <source>
        <dbReference type="Proteomes" id="UP000006039"/>
    </source>
</evidence>
<reference evidence="6" key="2">
    <citation type="submission" date="2010-07" db="EMBL/GenBank/DDBJ databases">
        <authorList>
            <consortium name="The Broad Institute Genome Sequencing Platform"/>
            <consortium name="Broad Institute Genome Sequencing Center for Infectious Disease"/>
            <person name="Ma L.-J."/>
            <person name="Dead R."/>
            <person name="Young S."/>
            <person name="Zeng Q."/>
            <person name="Koehrsen M."/>
            <person name="Alvarado L."/>
            <person name="Berlin A."/>
            <person name="Chapman S.B."/>
            <person name="Chen Z."/>
            <person name="Freedman E."/>
            <person name="Gellesch M."/>
            <person name="Goldberg J."/>
            <person name="Griggs A."/>
            <person name="Gujja S."/>
            <person name="Heilman E.R."/>
            <person name="Heiman D."/>
            <person name="Hepburn T."/>
            <person name="Howarth C."/>
            <person name="Jen D."/>
            <person name="Larson L."/>
            <person name="Mehta T."/>
            <person name="Neiman D."/>
            <person name="Pearson M."/>
            <person name="Roberts A."/>
            <person name="Saif S."/>
            <person name="Shea T."/>
            <person name="Shenoy N."/>
            <person name="Sisk P."/>
            <person name="Stolte C."/>
            <person name="Sykes S."/>
            <person name="Walk T."/>
            <person name="White J."/>
            <person name="Yandava C."/>
            <person name="Haas B."/>
            <person name="Nusbaum C."/>
            <person name="Birren B."/>
        </authorList>
    </citation>
    <scope>NUCLEOTIDE SEQUENCE</scope>
    <source>
        <strain evidence="6">R3-111a-1</strain>
    </source>
</reference>
<evidence type="ECO:0000256" key="3">
    <source>
        <dbReference type="SAM" id="SignalP"/>
    </source>
</evidence>
<dbReference type="GO" id="GO:0044550">
    <property type="term" value="P:secondary metabolite biosynthetic process"/>
    <property type="evidence" value="ECO:0007669"/>
    <property type="project" value="TreeGrafter"/>
</dbReference>